<dbReference type="Gene3D" id="1.20.1510.10">
    <property type="entry name" value="Cation efflux protein transmembrane domain"/>
    <property type="match status" value="1"/>
</dbReference>
<dbReference type="InterPro" id="IPR027469">
    <property type="entry name" value="Cation_efflux_TMD_sf"/>
</dbReference>
<comment type="similarity">
    <text evidence="2">Belongs to the cation diffusion facilitator (CDF) transporter (TC 2.A.4) family.</text>
</comment>
<evidence type="ECO:0000259" key="9">
    <source>
        <dbReference type="Pfam" id="PF16916"/>
    </source>
</evidence>
<feature type="domain" description="Cation efflux protein cytoplasmic" evidence="9">
    <location>
        <begin position="104"/>
        <end position="171"/>
    </location>
</feature>
<gene>
    <name evidence="10" type="ORF">RM445_30565</name>
</gene>
<dbReference type="InterPro" id="IPR050291">
    <property type="entry name" value="CDF_Transporter"/>
</dbReference>
<keyword evidence="4" id="KW-0812">Transmembrane</keyword>
<dbReference type="PANTHER" id="PTHR43840">
    <property type="entry name" value="MITOCHONDRIAL METAL TRANSPORTER 1-RELATED"/>
    <property type="match status" value="1"/>
</dbReference>
<evidence type="ECO:0000313" key="10">
    <source>
        <dbReference type="EMBL" id="MDT0353838.1"/>
    </source>
</evidence>
<proteinExistence type="inferred from homology"/>
<evidence type="ECO:0000256" key="2">
    <source>
        <dbReference type="ARBA" id="ARBA00008114"/>
    </source>
</evidence>
<comment type="subcellular location">
    <subcellularLocation>
        <location evidence="1">Membrane</location>
        <topology evidence="1">Multi-pass membrane protein</topology>
    </subcellularLocation>
</comment>
<dbReference type="EMBL" id="JAVREJ010000047">
    <property type="protein sequence ID" value="MDT0353838.1"/>
    <property type="molecule type" value="Genomic_DNA"/>
</dbReference>
<protein>
    <submittedName>
        <fullName evidence="10">Cation transporter dimerization domain-containing protein</fullName>
    </submittedName>
</protein>
<reference evidence="11" key="1">
    <citation type="submission" date="2023-07" db="EMBL/GenBank/DDBJ databases">
        <title>30 novel species of actinomycetes from the DSMZ collection.</title>
        <authorList>
            <person name="Nouioui I."/>
        </authorList>
    </citation>
    <scope>NUCLEOTIDE SEQUENCE [LARGE SCALE GENOMIC DNA]</scope>
    <source>
        <strain evidence="11">DSM 45834</strain>
    </source>
</reference>
<keyword evidence="6" id="KW-0472">Membrane</keyword>
<dbReference type="Proteomes" id="UP001183202">
    <property type="component" value="Unassembled WGS sequence"/>
</dbReference>
<dbReference type="InterPro" id="IPR058533">
    <property type="entry name" value="Cation_efflux_TM"/>
</dbReference>
<feature type="region of interest" description="Disordered" evidence="7">
    <location>
        <begin position="168"/>
        <end position="190"/>
    </location>
</feature>
<evidence type="ECO:0000256" key="5">
    <source>
        <dbReference type="ARBA" id="ARBA00022989"/>
    </source>
</evidence>
<dbReference type="SUPFAM" id="SSF161111">
    <property type="entry name" value="Cation efflux protein transmembrane domain-like"/>
    <property type="match status" value="1"/>
</dbReference>
<evidence type="ECO:0000256" key="4">
    <source>
        <dbReference type="ARBA" id="ARBA00022692"/>
    </source>
</evidence>
<keyword evidence="3" id="KW-0813">Transport</keyword>
<organism evidence="10 11">
    <name type="scientific">Pseudonocardia charpentierae</name>
    <dbReference type="NCBI Taxonomy" id="3075545"/>
    <lineage>
        <taxon>Bacteria</taxon>
        <taxon>Bacillati</taxon>
        <taxon>Actinomycetota</taxon>
        <taxon>Actinomycetes</taxon>
        <taxon>Pseudonocardiales</taxon>
        <taxon>Pseudonocardiaceae</taxon>
        <taxon>Pseudonocardia</taxon>
    </lineage>
</organism>
<dbReference type="InterPro" id="IPR027470">
    <property type="entry name" value="Cation_efflux_CTD"/>
</dbReference>
<evidence type="ECO:0000256" key="6">
    <source>
        <dbReference type="ARBA" id="ARBA00023136"/>
    </source>
</evidence>
<dbReference type="SUPFAM" id="SSF160240">
    <property type="entry name" value="Cation efflux protein cytoplasmic domain-like"/>
    <property type="match status" value="1"/>
</dbReference>
<evidence type="ECO:0000313" key="11">
    <source>
        <dbReference type="Proteomes" id="UP001183202"/>
    </source>
</evidence>
<feature type="compositionally biased region" description="Basic and acidic residues" evidence="7">
    <location>
        <begin position="180"/>
        <end position="190"/>
    </location>
</feature>
<evidence type="ECO:0000256" key="3">
    <source>
        <dbReference type="ARBA" id="ARBA00022448"/>
    </source>
</evidence>
<dbReference type="PANTHER" id="PTHR43840:SF15">
    <property type="entry name" value="MITOCHONDRIAL METAL TRANSPORTER 1-RELATED"/>
    <property type="match status" value="1"/>
</dbReference>
<dbReference type="Pfam" id="PF01545">
    <property type="entry name" value="Cation_efflux"/>
    <property type="match status" value="1"/>
</dbReference>
<dbReference type="Pfam" id="PF16916">
    <property type="entry name" value="ZT_dimer"/>
    <property type="match status" value="1"/>
</dbReference>
<evidence type="ECO:0000256" key="1">
    <source>
        <dbReference type="ARBA" id="ARBA00004141"/>
    </source>
</evidence>
<feature type="domain" description="Cation efflux protein transmembrane" evidence="8">
    <location>
        <begin position="14"/>
        <end position="81"/>
    </location>
</feature>
<keyword evidence="11" id="KW-1185">Reference proteome</keyword>
<dbReference type="InterPro" id="IPR036837">
    <property type="entry name" value="Cation_efflux_CTD_sf"/>
</dbReference>
<keyword evidence="5" id="KW-1133">Transmembrane helix</keyword>
<accession>A0ABU2NIP7</accession>
<dbReference type="Gene3D" id="3.30.70.1350">
    <property type="entry name" value="Cation efflux protein, cytoplasmic domain"/>
    <property type="match status" value="1"/>
</dbReference>
<comment type="caution">
    <text evidence="10">The sequence shown here is derived from an EMBL/GenBank/DDBJ whole genome shotgun (WGS) entry which is preliminary data.</text>
</comment>
<name>A0ABU2NIP7_9PSEU</name>
<evidence type="ECO:0000259" key="8">
    <source>
        <dbReference type="Pfam" id="PF01545"/>
    </source>
</evidence>
<sequence>MCSAPPASSAFSGANSWLYRIRVGRWIGSAALVADGLHARTDGFTSLAVVAGALGVMAGFPLADPIVGSVRTVAILIVLKSVALDIYRRSWTPSIPTWSTPSEAALRSVQGVIDIDDLRLRWIGHPLHAETALVVDPALTVVDAQAISTAAQHHLLHQVPKLATATMHVSPAGPAGPAGDAHHAELQHHR</sequence>
<evidence type="ECO:0000256" key="7">
    <source>
        <dbReference type="SAM" id="MobiDB-lite"/>
    </source>
</evidence>